<evidence type="ECO:0000313" key="2">
    <source>
        <dbReference type="EMBL" id="KAF2830551.1"/>
    </source>
</evidence>
<keyword evidence="1" id="KW-0812">Transmembrane</keyword>
<proteinExistence type="predicted"/>
<keyword evidence="3" id="KW-1185">Reference proteome</keyword>
<feature type="transmembrane region" description="Helical" evidence="1">
    <location>
        <begin position="5"/>
        <end position="26"/>
    </location>
</feature>
<evidence type="ECO:0000313" key="3">
    <source>
        <dbReference type="Proteomes" id="UP000799424"/>
    </source>
</evidence>
<evidence type="ECO:0000256" key="1">
    <source>
        <dbReference type="SAM" id="Phobius"/>
    </source>
</evidence>
<reference evidence="2" key="1">
    <citation type="journal article" date="2020" name="Stud. Mycol.">
        <title>101 Dothideomycetes genomes: a test case for predicting lifestyles and emergence of pathogens.</title>
        <authorList>
            <person name="Haridas S."/>
            <person name="Albert R."/>
            <person name="Binder M."/>
            <person name="Bloem J."/>
            <person name="Labutti K."/>
            <person name="Salamov A."/>
            <person name="Andreopoulos B."/>
            <person name="Baker S."/>
            <person name="Barry K."/>
            <person name="Bills G."/>
            <person name="Bluhm B."/>
            <person name="Cannon C."/>
            <person name="Castanera R."/>
            <person name="Culley D."/>
            <person name="Daum C."/>
            <person name="Ezra D."/>
            <person name="Gonzalez J."/>
            <person name="Henrissat B."/>
            <person name="Kuo A."/>
            <person name="Liang C."/>
            <person name="Lipzen A."/>
            <person name="Lutzoni F."/>
            <person name="Magnuson J."/>
            <person name="Mondo S."/>
            <person name="Nolan M."/>
            <person name="Ohm R."/>
            <person name="Pangilinan J."/>
            <person name="Park H.-J."/>
            <person name="Ramirez L."/>
            <person name="Alfaro M."/>
            <person name="Sun H."/>
            <person name="Tritt A."/>
            <person name="Yoshinaga Y."/>
            <person name="Zwiers L.-H."/>
            <person name="Turgeon B."/>
            <person name="Goodwin S."/>
            <person name="Spatafora J."/>
            <person name="Crous P."/>
            <person name="Grigoriev I."/>
        </authorList>
    </citation>
    <scope>NUCLEOTIDE SEQUENCE</scope>
    <source>
        <strain evidence="2">CBS 113818</strain>
    </source>
</reference>
<dbReference type="Proteomes" id="UP000799424">
    <property type="component" value="Unassembled WGS sequence"/>
</dbReference>
<dbReference type="Gene3D" id="3.40.50.150">
    <property type="entry name" value="Vaccinia Virus protein VP39"/>
    <property type="match status" value="1"/>
</dbReference>
<dbReference type="AlphaFoldDB" id="A0A6A7AB70"/>
<evidence type="ECO:0008006" key="4">
    <source>
        <dbReference type="Google" id="ProtNLM"/>
    </source>
</evidence>
<dbReference type="SUPFAM" id="SSF53335">
    <property type="entry name" value="S-adenosyl-L-methionine-dependent methyltransferases"/>
    <property type="match status" value="1"/>
</dbReference>
<dbReference type="InterPro" id="IPR029063">
    <property type="entry name" value="SAM-dependent_MTases_sf"/>
</dbReference>
<name>A0A6A7AB70_9PLEO</name>
<keyword evidence="1" id="KW-1133">Transmembrane helix</keyword>
<keyword evidence="1" id="KW-0472">Membrane</keyword>
<gene>
    <name evidence="2" type="ORF">CC86DRAFT_367286</name>
</gene>
<protein>
    <recommendedName>
        <fullName evidence="4">S-adenosyl-L-methionine-dependent methyltransferase</fullName>
    </recommendedName>
</protein>
<dbReference type="OrthoDB" id="61390at2759"/>
<sequence>MTLQLITYVLDTASIGAAVSVLPRIIFGFDPVPPTIYDKLGLTSDVYGAFCSGLLLLSCLKWALRKWWRKAHGGEKESMYGLQHGRLHLKLPTPMWMNMGYWGHEVEASTMAEACRDLLKMVLREAGFSSEVERAEIARGTRRPKVLIDLGFGCGDQTIYLMSDTSVRSCDREWWDEREYCPKFDHYIGITKDATQHRYARKRVEELIGHGQEQRSEPNISLFCADAATPGPWTTSWNKDIKSCIEDVLEVDPDRWVLALDTIYHFSPSRWPLIKYAHAFQASFMAFDLCLSPQATRTQRIILRILTALMGAPWANFVTPVEYRRKLVEAGYPTDEIKIVDVSEHVFAPLARYLEEQDARLKMLGLGIGSFSVAKYMFNWWGSSGVVRGVIVVARR</sequence>
<organism evidence="2 3">
    <name type="scientific">Ophiobolus disseminans</name>
    <dbReference type="NCBI Taxonomy" id="1469910"/>
    <lineage>
        <taxon>Eukaryota</taxon>
        <taxon>Fungi</taxon>
        <taxon>Dikarya</taxon>
        <taxon>Ascomycota</taxon>
        <taxon>Pezizomycotina</taxon>
        <taxon>Dothideomycetes</taxon>
        <taxon>Pleosporomycetidae</taxon>
        <taxon>Pleosporales</taxon>
        <taxon>Pleosporineae</taxon>
        <taxon>Phaeosphaeriaceae</taxon>
        <taxon>Ophiobolus</taxon>
    </lineage>
</organism>
<feature type="transmembrane region" description="Helical" evidence="1">
    <location>
        <begin position="46"/>
        <end position="64"/>
    </location>
</feature>
<accession>A0A6A7AB70</accession>
<dbReference type="EMBL" id="MU006219">
    <property type="protein sequence ID" value="KAF2830551.1"/>
    <property type="molecule type" value="Genomic_DNA"/>
</dbReference>